<evidence type="ECO:0000313" key="3">
    <source>
        <dbReference type="EMBL" id="KAF9578186.1"/>
    </source>
</evidence>
<reference evidence="3" key="1">
    <citation type="journal article" date="2020" name="Fungal Divers.">
        <title>Resolving the Mortierellaceae phylogeny through synthesis of multi-gene phylogenetics and phylogenomics.</title>
        <authorList>
            <person name="Vandepol N."/>
            <person name="Liber J."/>
            <person name="Desiro A."/>
            <person name="Na H."/>
            <person name="Kennedy M."/>
            <person name="Barry K."/>
            <person name="Grigoriev I.V."/>
            <person name="Miller A.N."/>
            <person name="O'Donnell K."/>
            <person name="Stajich J.E."/>
            <person name="Bonito G."/>
        </authorList>
    </citation>
    <scope>NUCLEOTIDE SEQUENCE</scope>
    <source>
        <strain evidence="3">KOD1015</strain>
    </source>
</reference>
<comment type="caution">
    <text evidence="3">The sequence shown here is derived from an EMBL/GenBank/DDBJ whole genome shotgun (WGS) entry which is preliminary data.</text>
</comment>
<accession>A0A9P6KAX8</accession>
<dbReference type="GO" id="GO:0005525">
    <property type="term" value="F:GTP binding"/>
    <property type="evidence" value="ECO:0007669"/>
    <property type="project" value="InterPro"/>
</dbReference>
<dbReference type="AlphaFoldDB" id="A0A9P6KAX8"/>
<dbReference type="SUPFAM" id="SSF52540">
    <property type="entry name" value="P-loop containing nucleoside triphosphate hydrolases"/>
    <property type="match status" value="1"/>
</dbReference>
<dbReference type="EMBL" id="JAABOA010003919">
    <property type="protein sequence ID" value="KAF9578186.1"/>
    <property type="molecule type" value="Genomic_DNA"/>
</dbReference>
<gene>
    <name evidence="3" type="ORF">BGW38_006149</name>
</gene>
<feature type="domain" description="G" evidence="2">
    <location>
        <begin position="30"/>
        <end position="130"/>
    </location>
</feature>
<evidence type="ECO:0000256" key="1">
    <source>
        <dbReference type="SAM" id="Phobius"/>
    </source>
</evidence>
<dbReference type="Proteomes" id="UP000780801">
    <property type="component" value="Unassembled WGS sequence"/>
</dbReference>
<keyword evidence="1" id="KW-0472">Membrane</keyword>
<dbReference type="OrthoDB" id="8954335at2759"/>
<dbReference type="InterPro" id="IPR027417">
    <property type="entry name" value="P-loop_NTPase"/>
</dbReference>
<dbReference type="InterPro" id="IPR006073">
    <property type="entry name" value="GTP-bd"/>
</dbReference>
<organism evidence="3 4">
    <name type="scientific">Lunasporangiospora selenospora</name>
    <dbReference type="NCBI Taxonomy" id="979761"/>
    <lineage>
        <taxon>Eukaryota</taxon>
        <taxon>Fungi</taxon>
        <taxon>Fungi incertae sedis</taxon>
        <taxon>Mucoromycota</taxon>
        <taxon>Mortierellomycotina</taxon>
        <taxon>Mortierellomycetes</taxon>
        <taxon>Mortierellales</taxon>
        <taxon>Mortierellaceae</taxon>
        <taxon>Lunasporangiospora</taxon>
    </lineage>
</organism>
<keyword evidence="1" id="KW-1133">Transmembrane helix</keyword>
<keyword evidence="4" id="KW-1185">Reference proteome</keyword>
<protein>
    <recommendedName>
        <fullName evidence="2">G domain-containing protein</fullName>
    </recommendedName>
</protein>
<proteinExistence type="predicted"/>
<dbReference type="Gene3D" id="3.40.50.300">
    <property type="entry name" value="P-loop containing nucleotide triphosphate hydrolases"/>
    <property type="match status" value="1"/>
</dbReference>
<name>A0A9P6KAX8_9FUNG</name>
<feature type="non-terminal residue" evidence="3">
    <location>
        <position position="295"/>
    </location>
</feature>
<evidence type="ECO:0000313" key="4">
    <source>
        <dbReference type="Proteomes" id="UP000780801"/>
    </source>
</evidence>
<sequence>MVESKKYVLPYKMPLFDKKDEANGNPKIAVMFIGNKGVGKSALLSQLGGHFASGFSFVEPVTTTVTEELVTIEGKQLILMDVPGLYEVDSGETEINSGKLTEALSRGYHYKLFFVVSGNSRTLSADDLALMARVNEAVRKVDGAEVEYRVIVNQIRGEREYQGYLECMTRDNLHVYLSKLKEKTESFSFDIRIKHILLLRYDEWAIDNSGFYQQLALQVMSQKAVTVTVKRIITDSNDVKNIKRATSNLAIGAALIGITAFGAIVIGAAVTIASNPAAAPRVVKIATAAGAIVLQ</sequence>
<evidence type="ECO:0000259" key="2">
    <source>
        <dbReference type="Pfam" id="PF01926"/>
    </source>
</evidence>
<keyword evidence="1" id="KW-0812">Transmembrane</keyword>
<feature type="transmembrane region" description="Helical" evidence="1">
    <location>
        <begin position="249"/>
        <end position="273"/>
    </location>
</feature>
<dbReference type="Pfam" id="PF01926">
    <property type="entry name" value="MMR_HSR1"/>
    <property type="match status" value="1"/>
</dbReference>